<organism evidence="17 18">
    <name type="scientific">Lentithecium fluviatile CBS 122367</name>
    <dbReference type="NCBI Taxonomy" id="1168545"/>
    <lineage>
        <taxon>Eukaryota</taxon>
        <taxon>Fungi</taxon>
        <taxon>Dikarya</taxon>
        <taxon>Ascomycota</taxon>
        <taxon>Pezizomycotina</taxon>
        <taxon>Dothideomycetes</taxon>
        <taxon>Pleosporomycetidae</taxon>
        <taxon>Pleosporales</taxon>
        <taxon>Massarineae</taxon>
        <taxon>Lentitheciaceae</taxon>
        <taxon>Lentithecium</taxon>
    </lineage>
</organism>
<evidence type="ECO:0000313" key="18">
    <source>
        <dbReference type="Proteomes" id="UP000799291"/>
    </source>
</evidence>
<dbReference type="EMBL" id="MU005574">
    <property type="protein sequence ID" value="KAF2687844.1"/>
    <property type="molecule type" value="Genomic_DNA"/>
</dbReference>
<evidence type="ECO:0000256" key="6">
    <source>
        <dbReference type="ARBA" id="ARBA00023001"/>
    </source>
</evidence>
<dbReference type="AlphaFoldDB" id="A0A6G1JBA3"/>
<evidence type="ECO:0000259" key="16">
    <source>
        <dbReference type="Pfam" id="PF03443"/>
    </source>
</evidence>
<dbReference type="GO" id="GO:0046872">
    <property type="term" value="F:metal ion binding"/>
    <property type="evidence" value="ECO:0007669"/>
    <property type="project" value="UniProtKB-KW"/>
</dbReference>
<comment type="cofactor">
    <cofactor evidence="1">
        <name>Cu(2+)</name>
        <dbReference type="ChEBI" id="CHEBI:29036"/>
    </cofactor>
</comment>
<comment type="subcellular location">
    <subcellularLocation>
        <location evidence="2">Secreted</location>
    </subcellularLocation>
</comment>
<dbReference type="GO" id="GO:0004497">
    <property type="term" value="F:monooxygenase activity"/>
    <property type="evidence" value="ECO:0007669"/>
    <property type="project" value="UniProtKB-KW"/>
</dbReference>
<keyword evidence="10" id="KW-1015">Disulfide bond</keyword>
<evidence type="ECO:0000256" key="11">
    <source>
        <dbReference type="ARBA" id="ARBA00023277"/>
    </source>
</evidence>
<comment type="similarity">
    <text evidence="13">Belongs to the polysaccharide monooxygenase AA9 family.</text>
</comment>
<reference evidence="17" key="1">
    <citation type="journal article" date="2020" name="Stud. Mycol.">
        <title>101 Dothideomycetes genomes: a test case for predicting lifestyles and emergence of pathogens.</title>
        <authorList>
            <person name="Haridas S."/>
            <person name="Albert R."/>
            <person name="Binder M."/>
            <person name="Bloem J."/>
            <person name="Labutti K."/>
            <person name="Salamov A."/>
            <person name="Andreopoulos B."/>
            <person name="Baker S."/>
            <person name="Barry K."/>
            <person name="Bills G."/>
            <person name="Bluhm B."/>
            <person name="Cannon C."/>
            <person name="Castanera R."/>
            <person name="Culley D."/>
            <person name="Daum C."/>
            <person name="Ezra D."/>
            <person name="Gonzalez J."/>
            <person name="Henrissat B."/>
            <person name="Kuo A."/>
            <person name="Liang C."/>
            <person name="Lipzen A."/>
            <person name="Lutzoni F."/>
            <person name="Magnuson J."/>
            <person name="Mondo S."/>
            <person name="Nolan M."/>
            <person name="Ohm R."/>
            <person name="Pangilinan J."/>
            <person name="Park H.-J."/>
            <person name="Ramirez L."/>
            <person name="Alfaro M."/>
            <person name="Sun H."/>
            <person name="Tritt A."/>
            <person name="Yoshinaga Y."/>
            <person name="Zwiers L.-H."/>
            <person name="Turgeon B."/>
            <person name="Goodwin S."/>
            <person name="Spatafora J."/>
            <person name="Crous P."/>
            <person name="Grigoriev I."/>
        </authorList>
    </citation>
    <scope>NUCLEOTIDE SEQUENCE</scope>
    <source>
        <strain evidence="17">CBS 122367</strain>
    </source>
</reference>
<sequence>MLIYRARLDRRYDRIARIVATMKALNILGGAALLVNTEAHYIFGRFIYNHQTTKTWEYIREVSPRPESDRDLALFWPLTDPTSTDLRCGRNASLGWSQPKTAVINAGDTVGFAAGEPKTSIVQPGAYHPGFAGVWMSRSTVESLDGYAGDGDWFKILQITGRTEQSIDFSLPGNASRMDRSKTVWGTYLIESWNFTIPATTPPGLYLIRWEHIFPNVYDAQFYVNCAHVQVVNDGPIGTPGPTVKIPGVYTRGQKDVYFSSYDYGVPGSLDGFIPPKPEVWKG</sequence>
<keyword evidence="7" id="KW-0560">Oxidoreductase</keyword>
<dbReference type="GO" id="GO:0030245">
    <property type="term" value="P:cellulose catabolic process"/>
    <property type="evidence" value="ECO:0007669"/>
    <property type="project" value="UniProtKB-KW"/>
</dbReference>
<evidence type="ECO:0000256" key="12">
    <source>
        <dbReference type="ARBA" id="ARBA00023326"/>
    </source>
</evidence>
<dbReference type="PANTHER" id="PTHR33353:SF10">
    <property type="entry name" value="ENDO-BETA-1,4-GLUCANASE D"/>
    <property type="match status" value="1"/>
</dbReference>
<dbReference type="Gene3D" id="2.70.50.70">
    <property type="match status" value="1"/>
</dbReference>
<dbReference type="GO" id="GO:0005576">
    <property type="term" value="C:extracellular region"/>
    <property type="evidence" value="ECO:0007669"/>
    <property type="project" value="UniProtKB-SubCell"/>
</dbReference>
<keyword evidence="8" id="KW-0186">Copper</keyword>
<evidence type="ECO:0000256" key="1">
    <source>
        <dbReference type="ARBA" id="ARBA00001973"/>
    </source>
</evidence>
<keyword evidence="4" id="KW-0479">Metal-binding</keyword>
<accession>A0A6G1JBA3</accession>
<evidence type="ECO:0000256" key="4">
    <source>
        <dbReference type="ARBA" id="ARBA00022723"/>
    </source>
</evidence>
<proteinExistence type="inferred from homology"/>
<keyword evidence="3" id="KW-0964">Secreted</keyword>
<evidence type="ECO:0000313" key="17">
    <source>
        <dbReference type="EMBL" id="KAF2687844.1"/>
    </source>
</evidence>
<evidence type="ECO:0000256" key="10">
    <source>
        <dbReference type="ARBA" id="ARBA00023157"/>
    </source>
</evidence>
<gene>
    <name evidence="17" type="ORF">K458DRAFT_428659</name>
</gene>
<evidence type="ECO:0000256" key="15">
    <source>
        <dbReference type="ARBA" id="ARBA00047174"/>
    </source>
</evidence>
<evidence type="ECO:0000256" key="7">
    <source>
        <dbReference type="ARBA" id="ARBA00023002"/>
    </source>
</evidence>
<comment type="catalytic activity">
    <reaction evidence="14">
        <text>[(1-&gt;4)-beta-D-glucosyl]n+m + reduced acceptor + O2 = 4-dehydro-beta-D-glucosyl-[(1-&gt;4)-beta-D-glucosyl]n-1 + [(1-&gt;4)-beta-D-glucosyl]m + acceptor + H2O.</text>
        <dbReference type="EC" id="1.14.99.56"/>
    </reaction>
</comment>
<keyword evidence="9 17" id="KW-0503">Monooxygenase</keyword>
<keyword evidence="6" id="KW-0136">Cellulose degradation</keyword>
<evidence type="ECO:0000256" key="2">
    <source>
        <dbReference type="ARBA" id="ARBA00004613"/>
    </source>
</evidence>
<evidence type="ECO:0000256" key="3">
    <source>
        <dbReference type="ARBA" id="ARBA00022525"/>
    </source>
</evidence>
<dbReference type="Proteomes" id="UP000799291">
    <property type="component" value="Unassembled WGS sequence"/>
</dbReference>
<keyword evidence="12" id="KW-0624">Polysaccharide degradation</keyword>
<evidence type="ECO:0000256" key="9">
    <source>
        <dbReference type="ARBA" id="ARBA00023033"/>
    </source>
</evidence>
<dbReference type="OrthoDB" id="6038816at2759"/>
<feature type="domain" description="Auxiliary Activity family 9 catalytic" evidence="16">
    <location>
        <begin position="40"/>
        <end position="263"/>
    </location>
</feature>
<evidence type="ECO:0000256" key="5">
    <source>
        <dbReference type="ARBA" id="ARBA00022729"/>
    </source>
</evidence>
<name>A0A6G1JBA3_9PLEO</name>
<dbReference type="InterPro" id="IPR005103">
    <property type="entry name" value="AA9_LPMO"/>
</dbReference>
<dbReference type="Pfam" id="PF03443">
    <property type="entry name" value="AA9"/>
    <property type="match status" value="1"/>
</dbReference>
<keyword evidence="5" id="KW-0732">Signal</keyword>
<evidence type="ECO:0000256" key="8">
    <source>
        <dbReference type="ARBA" id="ARBA00023008"/>
    </source>
</evidence>
<dbReference type="PANTHER" id="PTHR33353">
    <property type="entry name" value="PUTATIVE (AFU_ORTHOLOGUE AFUA_1G12560)-RELATED"/>
    <property type="match status" value="1"/>
</dbReference>
<evidence type="ECO:0000256" key="14">
    <source>
        <dbReference type="ARBA" id="ARBA00045077"/>
    </source>
</evidence>
<keyword evidence="18" id="KW-1185">Reference proteome</keyword>
<evidence type="ECO:0000256" key="13">
    <source>
        <dbReference type="ARBA" id="ARBA00044502"/>
    </source>
</evidence>
<keyword evidence="11" id="KW-0119">Carbohydrate metabolism</keyword>
<dbReference type="InterPro" id="IPR049892">
    <property type="entry name" value="AA9"/>
</dbReference>
<dbReference type="EC" id="1.14.99.56" evidence="15"/>
<protein>
    <recommendedName>
        <fullName evidence="15">lytic cellulose monooxygenase (C4-dehydrogenating)</fullName>
        <ecNumber evidence="15">1.14.99.56</ecNumber>
    </recommendedName>
</protein>